<proteinExistence type="predicted"/>
<comment type="caution">
    <text evidence="4">The sequence shown here is derived from an EMBL/GenBank/DDBJ whole genome shotgun (WGS) entry which is preliminary data.</text>
</comment>
<accession>A0A8T2UDI5</accession>
<dbReference type="OrthoDB" id="641566at2759"/>
<dbReference type="AlphaFoldDB" id="A0A8T2UDI5"/>
<dbReference type="InterPro" id="IPR044822">
    <property type="entry name" value="Myb_DNA-bind_4"/>
</dbReference>
<feature type="coiled-coil region" evidence="1">
    <location>
        <begin position="472"/>
        <end position="541"/>
    </location>
</feature>
<feature type="compositionally biased region" description="Polar residues" evidence="2">
    <location>
        <begin position="408"/>
        <end position="418"/>
    </location>
</feature>
<feature type="region of interest" description="Disordered" evidence="2">
    <location>
        <begin position="386"/>
        <end position="420"/>
    </location>
</feature>
<name>A0A8T2UDI5_CERRI</name>
<feature type="compositionally biased region" description="Basic and acidic residues" evidence="2">
    <location>
        <begin position="208"/>
        <end position="222"/>
    </location>
</feature>
<feature type="region of interest" description="Disordered" evidence="2">
    <location>
        <begin position="574"/>
        <end position="593"/>
    </location>
</feature>
<evidence type="ECO:0000313" key="5">
    <source>
        <dbReference type="Proteomes" id="UP000825935"/>
    </source>
</evidence>
<keyword evidence="5" id="KW-1185">Reference proteome</keyword>
<gene>
    <name evidence="4" type="ORF">KP509_08G002300</name>
</gene>
<dbReference type="PANTHER" id="PTHR46327">
    <property type="entry name" value="F16F4.11 PROTEIN-RELATED"/>
    <property type="match status" value="1"/>
</dbReference>
<organism evidence="4 5">
    <name type="scientific">Ceratopteris richardii</name>
    <name type="common">Triangle waterfern</name>
    <dbReference type="NCBI Taxonomy" id="49495"/>
    <lineage>
        <taxon>Eukaryota</taxon>
        <taxon>Viridiplantae</taxon>
        <taxon>Streptophyta</taxon>
        <taxon>Embryophyta</taxon>
        <taxon>Tracheophyta</taxon>
        <taxon>Polypodiopsida</taxon>
        <taxon>Polypodiidae</taxon>
        <taxon>Polypodiales</taxon>
        <taxon>Pteridineae</taxon>
        <taxon>Pteridaceae</taxon>
        <taxon>Parkerioideae</taxon>
        <taxon>Ceratopteris</taxon>
    </lineage>
</organism>
<evidence type="ECO:0000313" key="4">
    <source>
        <dbReference type="EMBL" id="KAH7430519.1"/>
    </source>
</evidence>
<dbReference type="Proteomes" id="UP000825935">
    <property type="component" value="Chromosome 8"/>
</dbReference>
<evidence type="ECO:0000256" key="2">
    <source>
        <dbReference type="SAM" id="MobiDB-lite"/>
    </source>
</evidence>
<dbReference type="EMBL" id="CM035413">
    <property type="protein sequence ID" value="KAH7430519.1"/>
    <property type="molecule type" value="Genomic_DNA"/>
</dbReference>
<protein>
    <recommendedName>
        <fullName evidence="3">Myb/SANT-like DNA-binding domain-containing protein</fullName>
    </recommendedName>
</protein>
<dbReference type="Gene3D" id="1.10.10.60">
    <property type="entry name" value="Homeodomain-like"/>
    <property type="match status" value="1"/>
</dbReference>
<reference evidence="4" key="1">
    <citation type="submission" date="2021-08" db="EMBL/GenBank/DDBJ databases">
        <title>WGS assembly of Ceratopteris richardii.</title>
        <authorList>
            <person name="Marchant D.B."/>
            <person name="Chen G."/>
            <person name="Jenkins J."/>
            <person name="Shu S."/>
            <person name="Leebens-Mack J."/>
            <person name="Grimwood J."/>
            <person name="Schmutz J."/>
            <person name="Soltis P."/>
            <person name="Soltis D."/>
            <person name="Chen Z.-H."/>
        </authorList>
    </citation>
    <scope>NUCLEOTIDE SEQUENCE</scope>
    <source>
        <strain evidence="4">Whitten #5841</strain>
        <tissue evidence="4">Leaf</tissue>
    </source>
</reference>
<dbReference type="Pfam" id="PF13837">
    <property type="entry name" value="Myb_DNA-bind_4"/>
    <property type="match status" value="1"/>
</dbReference>
<evidence type="ECO:0000259" key="3">
    <source>
        <dbReference type="Pfam" id="PF13837"/>
    </source>
</evidence>
<sequence>MLIFEGVDLVTPTHNTQGSRPILCILGIFTDPANPGHIQSSLVEIIFSPLPVGSFNTGHIINKIFSVNGWLMQEAKPTCFDAHSLVSTSRLSLPTQVNPGSIMVSPMPTSEMCLPVKSLNFDGAMLGGTIMQGSSTGRAELNGPYHDGLGGLHYVGQAMQQPHSSASWPPNQHLNDSQTLHVKPLDQHCNAFLLSKVKPSVTSDEDEPSWKESMDEHHCEKGKQASPWHRIKWTDEMIKLLINIVSFVGDDGNNDNLDINKRSILQKKGKWRSVSNVMNEKGWFVSPQQCEDKFNDLNKRYKRLTDILGRDMALQVVDNMRLLDSMTNLSAKRKDDVRKILSSKHSFYKEMHSYHSGFKSPMVADLRIQSVKVHEEGDAVVGAAARSEHASENLGSLNAENREGCTPENPQTDNSTDCTDPDRRTSFLCQTERSIEFSDSKHGILCPNDCKVAAASDIPSAVLNEHSTAQDVTTLQCRLMHLEEMKVNLQAQALELERQYHKWQKINSKRDSELQKLKEENKRMKLENSQLEYQLKQKELEVECKRSVTSMALFDMVLERLRAKEQLESMQGQTLESMQGEGMEPMQGQRRFG</sequence>
<keyword evidence="1" id="KW-0175">Coiled coil</keyword>
<dbReference type="PANTHER" id="PTHR46327:SF9">
    <property type="entry name" value="MYB_SANT-LIKE DNA-BINDING DOMAIN-CONTAINING PROTEIN"/>
    <property type="match status" value="1"/>
</dbReference>
<evidence type="ECO:0000256" key="1">
    <source>
        <dbReference type="SAM" id="Coils"/>
    </source>
</evidence>
<feature type="region of interest" description="Disordered" evidence="2">
    <location>
        <begin position="202"/>
        <end position="222"/>
    </location>
</feature>
<feature type="domain" description="Myb/SANT-like DNA-binding" evidence="3">
    <location>
        <begin position="232"/>
        <end position="313"/>
    </location>
</feature>